<feature type="transmembrane region" description="Helical" evidence="1">
    <location>
        <begin position="41"/>
        <end position="64"/>
    </location>
</feature>
<feature type="transmembrane region" description="Helical" evidence="1">
    <location>
        <begin position="185"/>
        <end position="203"/>
    </location>
</feature>
<sequence>MKRFWVSLLTVLIYALAQFLPGMLLRSGLIQTEKGMETTQFMIYTQVSLFIVAAILIILINLYIKNPTRLEAGVKESKRYIISWALLGFCIVMVYQVVVSLIYTLVLGQQQQSPNTERLMAIAKQMPVFIILISVVGPILEEFVFRKVLFGELYNAIKGNRIVAFLIASIVSSLLFALAHNDIKFLPMYFGMGMLFSLAYTYTNRIAVPIVIHMLQNGTVVIMQVFGGEALKKVQEQANFIIHLILN</sequence>
<evidence type="ECO:0000256" key="1">
    <source>
        <dbReference type="SAM" id="Phobius"/>
    </source>
</evidence>
<dbReference type="GO" id="GO:0008237">
    <property type="term" value="F:metallopeptidase activity"/>
    <property type="evidence" value="ECO:0007669"/>
    <property type="project" value="UniProtKB-KW"/>
</dbReference>
<dbReference type="InterPro" id="IPR003675">
    <property type="entry name" value="Rce1/LyrA-like_dom"/>
</dbReference>
<dbReference type="GO" id="GO:0080120">
    <property type="term" value="P:CAAX-box protein maturation"/>
    <property type="evidence" value="ECO:0007669"/>
    <property type="project" value="UniProtKB-ARBA"/>
</dbReference>
<feature type="transmembrane region" description="Helical" evidence="1">
    <location>
        <begin position="162"/>
        <end position="179"/>
    </location>
</feature>
<gene>
    <name evidence="3" type="ORF">BU085_09945</name>
</gene>
<dbReference type="Pfam" id="PF02517">
    <property type="entry name" value="Rce1-like"/>
    <property type="match status" value="1"/>
</dbReference>
<feature type="transmembrane region" description="Helical" evidence="1">
    <location>
        <begin position="84"/>
        <end position="106"/>
    </location>
</feature>
<comment type="caution">
    <text evidence="3">The sequence shown here is derived from an EMBL/GenBank/DDBJ whole genome shotgun (WGS) entry which is preliminary data.</text>
</comment>
<keyword evidence="3" id="KW-0482">Metalloprotease</keyword>
<feature type="transmembrane region" description="Helical" evidence="1">
    <location>
        <begin position="126"/>
        <end position="150"/>
    </location>
</feature>
<dbReference type="RefSeq" id="WP_107532927.1">
    <property type="nucleotide sequence ID" value="NZ_PZEV01000036.1"/>
</dbReference>
<keyword evidence="3" id="KW-0645">Protease</keyword>
<keyword evidence="1" id="KW-0472">Membrane</keyword>
<evidence type="ECO:0000259" key="2">
    <source>
        <dbReference type="Pfam" id="PF02517"/>
    </source>
</evidence>
<reference evidence="3 4" key="1">
    <citation type="journal article" date="2016" name="Front. Microbiol.">
        <title>Comprehensive Phylogenetic Analysis of Bovine Non-aureus Staphylococci Species Based on Whole-Genome Sequencing.</title>
        <authorList>
            <person name="Naushad S."/>
            <person name="Barkema H.W."/>
            <person name="Luby C."/>
            <person name="Condas L.A."/>
            <person name="Nobrega D.B."/>
            <person name="Carson D.A."/>
            <person name="De Buck J."/>
        </authorList>
    </citation>
    <scope>NUCLEOTIDE SEQUENCE [LARGE SCALE GENOMIC DNA]</scope>
    <source>
        <strain evidence="3 4">SNUC 2993</strain>
    </source>
</reference>
<keyword evidence="1" id="KW-1133">Transmembrane helix</keyword>
<dbReference type="InterPro" id="IPR052710">
    <property type="entry name" value="CAAX_protease"/>
</dbReference>
<organism evidence="3 4">
    <name type="scientific">Staphylococcus warneri</name>
    <dbReference type="NCBI Taxonomy" id="1292"/>
    <lineage>
        <taxon>Bacteria</taxon>
        <taxon>Bacillati</taxon>
        <taxon>Bacillota</taxon>
        <taxon>Bacilli</taxon>
        <taxon>Bacillales</taxon>
        <taxon>Staphylococcaceae</taxon>
        <taxon>Staphylococcus</taxon>
    </lineage>
</organism>
<keyword evidence="3" id="KW-0378">Hydrolase</keyword>
<evidence type="ECO:0000313" key="3">
    <source>
        <dbReference type="EMBL" id="PTI50185.1"/>
    </source>
</evidence>
<accession>A0A2T4PYQ9</accession>
<proteinExistence type="predicted"/>
<dbReference type="PANTHER" id="PTHR36435:SF6">
    <property type="entry name" value="ABORTIVE INFECTION PROTEIN"/>
    <property type="match status" value="1"/>
</dbReference>
<evidence type="ECO:0000313" key="4">
    <source>
        <dbReference type="Proteomes" id="UP000240717"/>
    </source>
</evidence>
<protein>
    <submittedName>
        <fullName evidence="3">CPBP family intramembrane metalloprotease</fullName>
    </submittedName>
</protein>
<name>A0A2T4PYQ9_STAWA</name>
<dbReference type="PANTHER" id="PTHR36435">
    <property type="entry name" value="SLR1288 PROTEIN"/>
    <property type="match status" value="1"/>
</dbReference>
<keyword evidence="1" id="KW-0812">Transmembrane</keyword>
<dbReference type="GO" id="GO:0004175">
    <property type="term" value="F:endopeptidase activity"/>
    <property type="evidence" value="ECO:0007669"/>
    <property type="project" value="UniProtKB-ARBA"/>
</dbReference>
<dbReference type="STRING" id="1194526.A284_04295"/>
<dbReference type="AlphaFoldDB" id="A0A2T4PYQ9"/>
<feature type="domain" description="CAAX prenyl protease 2/Lysostaphin resistance protein A-like" evidence="2">
    <location>
        <begin position="127"/>
        <end position="218"/>
    </location>
</feature>
<dbReference type="NCBIfam" id="NF046050">
    <property type="entry name" value="CPBP_fam_MroQ"/>
    <property type="match status" value="1"/>
</dbReference>
<dbReference type="Proteomes" id="UP000240717">
    <property type="component" value="Unassembled WGS sequence"/>
</dbReference>
<dbReference type="EMBL" id="PZEV01000036">
    <property type="protein sequence ID" value="PTI50185.1"/>
    <property type="molecule type" value="Genomic_DNA"/>
</dbReference>
<dbReference type="GO" id="GO:0006508">
    <property type="term" value="P:proteolysis"/>
    <property type="evidence" value="ECO:0007669"/>
    <property type="project" value="UniProtKB-KW"/>
</dbReference>